<evidence type="ECO:0000313" key="3">
    <source>
        <dbReference type="Proteomes" id="UP000297703"/>
    </source>
</evidence>
<organism evidence="2 3">
    <name type="scientific">Platysternon megacephalum</name>
    <name type="common">big-headed turtle</name>
    <dbReference type="NCBI Taxonomy" id="55544"/>
    <lineage>
        <taxon>Eukaryota</taxon>
        <taxon>Metazoa</taxon>
        <taxon>Chordata</taxon>
        <taxon>Craniata</taxon>
        <taxon>Vertebrata</taxon>
        <taxon>Euteleostomi</taxon>
        <taxon>Archelosauria</taxon>
        <taxon>Testudinata</taxon>
        <taxon>Testudines</taxon>
        <taxon>Cryptodira</taxon>
        <taxon>Durocryptodira</taxon>
        <taxon>Testudinoidea</taxon>
        <taxon>Platysternidae</taxon>
        <taxon>Platysternon</taxon>
    </lineage>
</organism>
<feature type="region of interest" description="Disordered" evidence="1">
    <location>
        <begin position="831"/>
        <end position="870"/>
    </location>
</feature>
<dbReference type="Proteomes" id="UP000297703">
    <property type="component" value="Unassembled WGS sequence"/>
</dbReference>
<dbReference type="Pfam" id="PF12394">
    <property type="entry name" value="DUF3657"/>
    <property type="match status" value="1"/>
</dbReference>
<accession>A0A4D9EAQ3</accession>
<keyword evidence="2" id="KW-0812">Transmembrane</keyword>
<proteinExistence type="predicted"/>
<dbReference type="InterPro" id="IPR022122">
    <property type="entry name" value="DUF3657"/>
</dbReference>
<feature type="compositionally biased region" description="Basic and acidic residues" evidence="1">
    <location>
        <begin position="1589"/>
        <end position="1598"/>
    </location>
</feature>
<name>A0A4D9EAQ3_9SAUR</name>
<dbReference type="EMBL" id="QXTE01000150">
    <property type="protein sequence ID" value="TFK03910.1"/>
    <property type="molecule type" value="Genomic_DNA"/>
</dbReference>
<keyword evidence="3" id="KW-1185">Reference proteome</keyword>
<feature type="compositionally biased region" description="Basic and acidic residues" evidence="1">
    <location>
        <begin position="831"/>
        <end position="840"/>
    </location>
</feature>
<reference evidence="2 3" key="1">
    <citation type="submission" date="2019-04" db="EMBL/GenBank/DDBJ databases">
        <title>Draft genome of the big-headed turtle Platysternon megacephalum.</title>
        <authorList>
            <person name="Gong S."/>
        </authorList>
    </citation>
    <scope>NUCLEOTIDE SEQUENCE [LARGE SCALE GENOMIC DNA]</scope>
    <source>
        <strain evidence="2">DO16091913</strain>
        <tissue evidence="2">Muscle</tissue>
    </source>
</reference>
<dbReference type="PANTHER" id="PTHR12482">
    <property type="entry name" value="LIPASE ROG1-RELATED-RELATED"/>
    <property type="match status" value="1"/>
</dbReference>
<dbReference type="OrthoDB" id="273452at2759"/>
<evidence type="ECO:0000256" key="1">
    <source>
        <dbReference type="SAM" id="MobiDB-lite"/>
    </source>
</evidence>
<feature type="region of interest" description="Disordered" evidence="1">
    <location>
        <begin position="1528"/>
        <end position="1550"/>
    </location>
</feature>
<evidence type="ECO:0000313" key="2">
    <source>
        <dbReference type="EMBL" id="TFK03910.1"/>
    </source>
</evidence>
<feature type="compositionally biased region" description="Polar residues" evidence="1">
    <location>
        <begin position="1531"/>
        <end position="1544"/>
    </location>
</feature>
<comment type="caution">
    <text evidence="2">The sequence shown here is derived from an EMBL/GenBank/DDBJ whole genome shotgun (WGS) entry which is preliminary data.</text>
</comment>
<protein>
    <submittedName>
        <fullName evidence="2">Proline-rich transmembrane protein 1-like</fullName>
    </submittedName>
</protein>
<feature type="region of interest" description="Disordered" evidence="1">
    <location>
        <begin position="1589"/>
        <end position="1630"/>
    </location>
</feature>
<dbReference type="STRING" id="55544.A0A4D9EAQ3"/>
<dbReference type="InterPro" id="IPR044294">
    <property type="entry name" value="Lipase-like"/>
</dbReference>
<dbReference type="PANTHER" id="PTHR12482:SF3">
    <property type="entry name" value="PROTEIN FAM135B"/>
    <property type="match status" value="1"/>
</dbReference>
<keyword evidence="2" id="KW-0472">Membrane</keyword>
<feature type="compositionally biased region" description="Polar residues" evidence="1">
    <location>
        <begin position="773"/>
        <end position="786"/>
    </location>
</feature>
<reference evidence="2 3" key="2">
    <citation type="submission" date="2019-04" db="EMBL/GenBank/DDBJ databases">
        <title>The genome sequence of big-headed turtle.</title>
        <authorList>
            <person name="Gong S."/>
        </authorList>
    </citation>
    <scope>NUCLEOTIDE SEQUENCE [LARGE SCALE GENOMIC DNA]</scope>
    <source>
        <strain evidence="2">DO16091913</strain>
        <tissue evidence="2">Muscle</tissue>
    </source>
</reference>
<feature type="region of interest" description="Disordered" evidence="1">
    <location>
        <begin position="770"/>
        <end position="792"/>
    </location>
</feature>
<gene>
    <name evidence="2" type="ORF">DR999_PMT13640</name>
</gene>
<sequence length="1931" mass="212334">MSEVQGTVEFSVELHKFHNVDLFQRGYYQIRAGLKLPSRIPHRLAATIVEQTGDSSLSSACVHENNVHSRIFQILYRNEEIVINESMNFRVHLLLDGEKVEDALSEADFQLKLDLHFTDSEQQLRDIPAIPVISSRTLGLHFHPRRGLHHHVPVMFDYFHLSVISVTVHASLVALHQPLISFARPGKGSWLGKGSLETGPDQSSMSLENLVFGAGYCKPTSSEGSFYVPSENCMQHAYKWHKDLCLLLLNAYRGLHVYYTVIMKEIPDLPQLKLAELAVEDTLSQLCTELQMLNNPEKIAEQISKDLAWLCSHLLALWTQFLETVTLHPEVTAYLTQEHHTLRVRRFSEAFFYAEHQKLAVLTFQESLIQSHSQISTEVRNSEYLTSMPPLPAECLDIDGDGNTVPVIFEDRYVDFPYKSQSVDVFPAFEVPEMNGTQMDLINDKEALASNDDIALAKGDFRKDTLLIHTDKINGNASCIYSDISSDAYMAKALTQHSTSQAYTVEKEVQRKTNVSHENTSVSSKEIVSGLGPGFLKHKAEDFQTSVDISLKDDRLAIGVSCVDMKPSNKDSHENEPTLTISALGDSGTSGLLDSTELSKAAKTDNYENSLTSDELALNELNSLEKPVEQDNKALLPVLKALPISTLDLLTQTTKDALEAKSFAKEQRAEECEEFTLTSGVIKRSSSIISDSGIESEPSSVAWSDARSRALELPSDREMLQQLVRRHTIHRNSLEGGQTESNTSLPSGIQASLTSISSLPFEEEEREVELTKLTKSVSAPQISSPEEPTDTVDLSKCDKAILEVAEGPLKSYMEVTCRSIEIAGNFSDYQTARESERSEPDIATGEHPSAAVKRGNSSAELPEVEDKESFAERDHSLEYLKQHRWDTSECQAVQRNEECSLETLNVTTYSDPNSMQCGACSEDLKDALKPVPEGLKIGHDFYSSGSTPDIENFSRGLSQVQDFCYTVPASSETSTEFGSTRGECGSPVASETMMSCDEMQGLQEIELDDASALVDSAAGPYCAKYPQEPDRVERRFVANGSTGFHSVATEGLALESRKAVEVVNLSVSCTATCLPFSSVLKETPAVVGFSSKQAAFPITRQPLGSFGVVPCSSDEVEAEANERMLRIQSHSQISTEVRNSEYLTSMPPLPAECLDIDGDGNTVPVIFEDRYVDFPYKSQSVDVFPAFEVPEMNGTQMDLINDKEALASNDDIALAKGDFRKDTLLIHTDKINGNASCIYSDISSDAYMAKALTQHSTSQAYTVEKEVQRKTNVSHENTSVSSKEIVSGLGPGFLKHKAEDFQTSVDISLKDDRLAIGVSCVDMKPSNKDSHENEPTLTISALGDSGTSGLLDSTELSKAAKTDNYENSLTSDELALNELNSLEKPVEQDNKALLPVLKALPISTLDLLTQTTKDALEAKSFAKEQRAEECEEFTLTSGVIKRSSSIISDSGIESEPSSVAWSDARSRALELPSDREMLQQLVRRHTIHRNSLEGGQTESNTSLPSGIQASLTSISSLPFEEEEREVELTKLTKSVSAPQISSPEEPTDTVDLSKCDKAILEVAEGPLKSYMEVTCRSIEIAGNFSDYQTARESERSEPDIATGEHPSAAVKRGNSSAELPEVEDKESFAERDHSLEYLKQHRWDTSECQAVQRNEECSLETLNVTTYSDPNSMQCGACSEDLKDALKPVPEGLKIGHDFYSSGSTPDIENFSRGLSQVQDFCYTVPASSETSTEFGSTRGECGSPVASETMMSCDEMQGLQEIELDDASALVDSAAGPYCAKYPQEPDRVERRFVANGSTGFHSVATEGLALESRKAVEVVNLSVSCTATCLPFSSVLKETPAVVGFSSKQAAFPITRQPLGSFGVVPCSSDEVEAEANERMLRGRGRKFGRWNSPGCLCPWTGWEQRRPATGKDFYRTGTPWWKAGLPNV</sequence>